<feature type="compositionally biased region" description="Acidic residues" evidence="1">
    <location>
        <begin position="96"/>
        <end position="106"/>
    </location>
</feature>
<sequence length="718" mass="78978">MNLLVNVFQSRRRESRPQTVTPPSATDSQSSSSDGSVPTPDDDPDACARSSSRFASWLKSASSSSKQPSSSKQKPQHPHVADVWSPQKPTVPVPPDSDDDDSDNYGDDTTIIEPLPLPLPLPPPPIPASSPIRPSSRSPGRSARALPDRSHQNLRAITLSALNQRPPCPPFLHAPSGPVFPRSSNPSHSLPVVHTTHIVHLKTNLIRRLEARSLTQAEHDSIVPFYNRSKHTQGVLSTRRRVDLEDVSDLKDAKRVHDFSYGLQRWIKRPCFEERCVAWFWDSDGKGLVCKPISGSGHAIALLEFSEGLEAMAGFGSSPADGRISAQLPPLKIPPVPHLDIQTTGSSNPSPGPATPSTPVRKTLRFAPTCLSSDDDEDNIPLGIHLSRREEQEREEKKKKIIADEVIKARLRADAVRTGVADKEYLHDRRQTYSRPIYDVHASSGVGSVRSQQQRIAITAKSEVDLSEEVKKKPSNLRTSTWSGDVPRTQSTIASSDLEGIKAQRRRSMLSSTSDVEGNTLSSSSRPRTTFVPPSVPVVPLPMQMQVHSMPVYPFQLQPMIPVPTPVFMQPRFMASSSPIRDPLSLPLPHPIRPGFPVSRSAERLVPAAGSAYSAGKSTTAARRTTAGPEEIRQLSEQMKRSGNRYEQQGRSLEKNSDGRGMDRSRQVEGQGDRNRVHKPIEGTRSQSGKVEVSKRSSRMLSTFTLPSKESTTRFAVR</sequence>
<keyword evidence="3" id="KW-1185">Reference proteome</keyword>
<evidence type="ECO:0000313" key="3">
    <source>
        <dbReference type="Proteomes" id="UP001050691"/>
    </source>
</evidence>
<proteinExistence type="predicted"/>
<evidence type="ECO:0000256" key="1">
    <source>
        <dbReference type="SAM" id="MobiDB-lite"/>
    </source>
</evidence>
<feature type="region of interest" description="Disordered" evidence="1">
    <location>
        <begin position="501"/>
        <end position="529"/>
    </location>
</feature>
<feature type="compositionally biased region" description="Basic and acidic residues" evidence="1">
    <location>
        <begin position="630"/>
        <end position="640"/>
    </location>
</feature>
<reference evidence="2" key="1">
    <citation type="submission" date="2021-10" db="EMBL/GenBank/DDBJ databases">
        <title>De novo Genome Assembly of Clathrus columnatus (Basidiomycota, Fungi) Using Illumina and Nanopore Sequence Data.</title>
        <authorList>
            <person name="Ogiso-Tanaka E."/>
            <person name="Itagaki H."/>
            <person name="Hosoya T."/>
            <person name="Hosaka K."/>
        </authorList>
    </citation>
    <scope>NUCLEOTIDE SEQUENCE</scope>
    <source>
        <strain evidence="2">MO-923</strain>
    </source>
</reference>
<feature type="compositionally biased region" description="Polar residues" evidence="1">
    <location>
        <begin position="509"/>
        <end position="528"/>
    </location>
</feature>
<dbReference type="AlphaFoldDB" id="A0AAV5A3G1"/>
<feature type="compositionally biased region" description="Low complexity" evidence="1">
    <location>
        <begin position="129"/>
        <end position="145"/>
    </location>
</feature>
<feature type="compositionally biased region" description="Basic and acidic residues" evidence="1">
    <location>
        <begin position="652"/>
        <end position="682"/>
    </location>
</feature>
<feature type="region of interest" description="Disordered" evidence="1">
    <location>
        <begin position="1"/>
        <end position="150"/>
    </location>
</feature>
<accession>A0AAV5A3G1</accession>
<feature type="compositionally biased region" description="Pro residues" evidence="1">
    <location>
        <begin position="115"/>
        <end position="128"/>
    </location>
</feature>
<dbReference type="Proteomes" id="UP001050691">
    <property type="component" value="Unassembled WGS sequence"/>
</dbReference>
<name>A0AAV5A3G1_9AGAM</name>
<gene>
    <name evidence="2" type="ORF">Clacol_001758</name>
</gene>
<protein>
    <submittedName>
        <fullName evidence="2">Uncharacterized protein</fullName>
    </submittedName>
</protein>
<feature type="region of interest" description="Disordered" evidence="1">
    <location>
        <begin position="609"/>
        <end position="718"/>
    </location>
</feature>
<feature type="compositionally biased region" description="Polar residues" evidence="1">
    <location>
        <begin position="699"/>
        <end position="718"/>
    </location>
</feature>
<organism evidence="2 3">
    <name type="scientific">Clathrus columnatus</name>
    <dbReference type="NCBI Taxonomy" id="1419009"/>
    <lineage>
        <taxon>Eukaryota</taxon>
        <taxon>Fungi</taxon>
        <taxon>Dikarya</taxon>
        <taxon>Basidiomycota</taxon>
        <taxon>Agaricomycotina</taxon>
        <taxon>Agaricomycetes</taxon>
        <taxon>Phallomycetidae</taxon>
        <taxon>Phallales</taxon>
        <taxon>Clathraceae</taxon>
        <taxon>Clathrus</taxon>
    </lineage>
</organism>
<feature type="compositionally biased region" description="Low complexity" evidence="1">
    <location>
        <begin position="21"/>
        <end position="39"/>
    </location>
</feature>
<comment type="caution">
    <text evidence="2">The sequence shown here is derived from an EMBL/GenBank/DDBJ whole genome shotgun (WGS) entry which is preliminary data.</text>
</comment>
<feature type="compositionally biased region" description="Low complexity" evidence="1">
    <location>
        <begin position="49"/>
        <end position="73"/>
    </location>
</feature>
<evidence type="ECO:0000313" key="2">
    <source>
        <dbReference type="EMBL" id="GJJ07556.1"/>
    </source>
</evidence>
<dbReference type="EMBL" id="BPWL01000002">
    <property type="protein sequence ID" value="GJJ07556.1"/>
    <property type="molecule type" value="Genomic_DNA"/>
</dbReference>
<feature type="region of interest" description="Disordered" evidence="1">
    <location>
        <begin position="334"/>
        <end position="362"/>
    </location>
</feature>